<dbReference type="Proteomes" id="UP000178076">
    <property type="component" value="Unassembled WGS sequence"/>
</dbReference>
<proteinExistence type="predicted"/>
<dbReference type="EMBL" id="MGAD01000023">
    <property type="protein sequence ID" value="OGK38398.1"/>
    <property type="molecule type" value="Genomic_DNA"/>
</dbReference>
<organism evidence="1 2">
    <name type="scientific">Candidatus Roizmanbacteria bacterium RIFCSPHIGHO2_12_FULL_42_10</name>
    <dbReference type="NCBI Taxonomy" id="1802053"/>
    <lineage>
        <taxon>Bacteria</taxon>
        <taxon>Candidatus Roizmaniibacteriota</taxon>
    </lineage>
</organism>
<name>A0A1F7I4W1_9BACT</name>
<evidence type="ECO:0000313" key="2">
    <source>
        <dbReference type="Proteomes" id="UP000178076"/>
    </source>
</evidence>
<reference evidence="1 2" key="1">
    <citation type="journal article" date="2016" name="Nat. Commun.">
        <title>Thousands of microbial genomes shed light on interconnected biogeochemical processes in an aquifer system.</title>
        <authorList>
            <person name="Anantharaman K."/>
            <person name="Brown C.T."/>
            <person name="Hug L.A."/>
            <person name="Sharon I."/>
            <person name="Castelle C.J."/>
            <person name="Probst A.J."/>
            <person name="Thomas B.C."/>
            <person name="Singh A."/>
            <person name="Wilkins M.J."/>
            <person name="Karaoz U."/>
            <person name="Brodie E.L."/>
            <person name="Williams K.H."/>
            <person name="Hubbard S.S."/>
            <person name="Banfield J.F."/>
        </authorList>
    </citation>
    <scope>NUCLEOTIDE SEQUENCE [LARGE SCALE GENOMIC DNA]</scope>
</reference>
<comment type="caution">
    <text evidence="1">The sequence shown here is derived from an EMBL/GenBank/DDBJ whole genome shotgun (WGS) entry which is preliminary data.</text>
</comment>
<protein>
    <submittedName>
        <fullName evidence="1">Uncharacterized protein</fullName>
    </submittedName>
</protein>
<sequence length="79" mass="8899">MRRCRKDEALDVLNRASGHGDEMNEVGIIICEILQVRAQEALNMARYRVRRAEGLMQVVESGGSQEPLGWVVSDAQDRD</sequence>
<accession>A0A1F7I4W1</accession>
<dbReference type="AlphaFoldDB" id="A0A1F7I4W1"/>
<evidence type="ECO:0000313" key="1">
    <source>
        <dbReference type="EMBL" id="OGK38398.1"/>
    </source>
</evidence>
<gene>
    <name evidence="1" type="ORF">A3F32_00270</name>
</gene>